<dbReference type="Pfam" id="PF13895">
    <property type="entry name" value="Ig_2"/>
    <property type="match status" value="1"/>
</dbReference>
<evidence type="ECO:0000256" key="9">
    <source>
        <dbReference type="SAM" id="SignalP"/>
    </source>
</evidence>
<dbReference type="GO" id="GO:0030215">
    <property type="term" value="F:semaphorin receptor binding"/>
    <property type="evidence" value="ECO:0007669"/>
    <property type="project" value="InterPro"/>
</dbReference>
<dbReference type="SMART" id="SM00630">
    <property type="entry name" value="Sema"/>
    <property type="match status" value="1"/>
</dbReference>
<dbReference type="Gene3D" id="2.130.10.10">
    <property type="entry name" value="YVTN repeat-like/Quinoprotein amine dehydrogenase"/>
    <property type="match status" value="1"/>
</dbReference>
<gene>
    <name evidence="12" type="primary">sema4e</name>
</gene>
<dbReference type="GO" id="GO:0045499">
    <property type="term" value="F:chemorepellent activity"/>
    <property type="evidence" value="ECO:0007669"/>
    <property type="project" value="TreeGrafter"/>
</dbReference>
<dbReference type="InterPro" id="IPR036352">
    <property type="entry name" value="Semap_dom_sf"/>
</dbReference>
<dbReference type="Pfam" id="PF01403">
    <property type="entry name" value="Sema"/>
    <property type="match status" value="1"/>
</dbReference>
<dbReference type="GeneTree" id="ENSGT00940000165656"/>
<feature type="compositionally biased region" description="Low complexity" evidence="7">
    <location>
        <begin position="738"/>
        <end position="751"/>
    </location>
</feature>
<keyword evidence="13" id="KW-1185">Reference proteome</keyword>
<keyword evidence="5" id="KW-0325">Glycoprotein</keyword>
<accession>A0A8C9YF85</accession>
<organism evidence="12 13">
    <name type="scientific">Sander lucioperca</name>
    <name type="common">Pike-perch</name>
    <name type="synonym">Perca lucioperca</name>
    <dbReference type="NCBI Taxonomy" id="283035"/>
    <lineage>
        <taxon>Eukaryota</taxon>
        <taxon>Metazoa</taxon>
        <taxon>Chordata</taxon>
        <taxon>Craniata</taxon>
        <taxon>Vertebrata</taxon>
        <taxon>Euteleostomi</taxon>
        <taxon>Actinopterygii</taxon>
        <taxon>Neopterygii</taxon>
        <taxon>Teleostei</taxon>
        <taxon>Neoteleostei</taxon>
        <taxon>Acanthomorphata</taxon>
        <taxon>Eupercaria</taxon>
        <taxon>Perciformes</taxon>
        <taxon>Percoidei</taxon>
        <taxon>Percidae</taxon>
        <taxon>Luciopercinae</taxon>
        <taxon>Sander</taxon>
    </lineage>
</organism>
<dbReference type="SUPFAM" id="SSF48726">
    <property type="entry name" value="Immunoglobulin"/>
    <property type="match status" value="1"/>
</dbReference>
<evidence type="ECO:0000256" key="6">
    <source>
        <dbReference type="PROSITE-ProRule" id="PRU00352"/>
    </source>
</evidence>
<dbReference type="Pfam" id="PF01437">
    <property type="entry name" value="PSI"/>
    <property type="match status" value="1"/>
</dbReference>
<comment type="subcellular location">
    <subcellularLocation>
        <location evidence="1">Membrane</location>
    </subcellularLocation>
</comment>
<dbReference type="InterPro" id="IPR002165">
    <property type="entry name" value="Plexin_repeat"/>
</dbReference>
<evidence type="ECO:0000256" key="1">
    <source>
        <dbReference type="ARBA" id="ARBA00004370"/>
    </source>
</evidence>
<name>A0A8C9YF85_SANLU</name>
<keyword evidence="8" id="KW-1133">Transmembrane helix</keyword>
<dbReference type="InterPro" id="IPR003599">
    <property type="entry name" value="Ig_sub"/>
</dbReference>
<dbReference type="GO" id="GO:0005615">
    <property type="term" value="C:extracellular space"/>
    <property type="evidence" value="ECO:0007669"/>
    <property type="project" value="TreeGrafter"/>
</dbReference>
<dbReference type="Gene3D" id="2.60.40.10">
    <property type="entry name" value="Immunoglobulins"/>
    <property type="match status" value="1"/>
</dbReference>
<feature type="region of interest" description="Disordered" evidence="7">
    <location>
        <begin position="732"/>
        <end position="762"/>
    </location>
</feature>
<feature type="signal peptide" evidence="9">
    <location>
        <begin position="1"/>
        <end position="19"/>
    </location>
</feature>
<feature type="chain" id="PRO_5034530131" evidence="9">
    <location>
        <begin position="20"/>
        <end position="781"/>
    </location>
</feature>
<feature type="transmembrane region" description="Helical" evidence="8">
    <location>
        <begin position="667"/>
        <end position="689"/>
    </location>
</feature>
<dbReference type="GO" id="GO:0043931">
    <property type="term" value="P:ossification involved in bone maturation"/>
    <property type="evidence" value="ECO:0007669"/>
    <property type="project" value="TreeGrafter"/>
</dbReference>
<keyword evidence="4" id="KW-1015">Disulfide bond</keyword>
<dbReference type="FunFam" id="2.130.10.10:FF:001703">
    <property type="entry name" value="Semaphorin 4e"/>
    <property type="match status" value="1"/>
</dbReference>
<dbReference type="InterPro" id="IPR015943">
    <property type="entry name" value="WD40/YVTN_repeat-like_dom_sf"/>
</dbReference>
<dbReference type="GO" id="GO:0007411">
    <property type="term" value="P:axon guidance"/>
    <property type="evidence" value="ECO:0007669"/>
    <property type="project" value="TreeGrafter"/>
</dbReference>
<dbReference type="PROSITE" id="PS50835">
    <property type="entry name" value="IG_LIKE"/>
    <property type="match status" value="1"/>
</dbReference>
<dbReference type="GO" id="GO:0030335">
    <property type="term" value="P:positive regulation of cell migration"/>
    <property type="evidence" value="ECO:0007669"/>
    <property type="project" value="TreeGrafter"/>
</dbReference>
<feature type="domain" description="Ig-like" evidence="10">
    <location>
        <begin position="554"/>
        <end position="638"/>
    </location>
</feature>
<proteinExistence type="inferred from homology"/>
<dbReference type="SUPFAM" id="SSF103575">
    <property type="entry name" value="Plexin repeat"/>
    <property type="match status" value="1"/>
</dbReference>
<dbReference type="Gene3D" id="3.30.1680.10">
    <property type="entry name" value="ligand-binding face of the semaphorins, domain 2"/>
    <property type="match status" value="1"/>
</dbReference>
<feature type="domain" description="Sema" evidence="11">
    <location>
        <begin position="31"/>
        <end position="502"/>
    </location>
</feature>
<dbReference type="GO" id="GO:0005886">
    <property type="term" value="C:plasma membrane"/>
    <property type="evidence" value="ECO:0007669"/>
    <property type="project" value="TreeGrafter"/>
</dbReference>
<evidence type="ECO:0000256" key="3">
    <source>
        <dbReference type="ARBA" id="ARBA00023136"/>
    </source>
</evidence>
<dbReference type="InterPro" id="IPR027231">
    <property type="entry name" value="Semaphorin"/>
</dbReference>
<evidence type="ECO:0000256" key="7">
    <source>
        <dbReference type="SAM" id="MobiDB-lite"/>
    </source>
</evidence>
<evidence type="ECO:0000256" key="8">
    <source>
        <dbReference type="SAM" id="Phobius"/>
    </source>
</evidence>
<dbReference type="SMART" id="SM00409">
    <property type="entry name" value="IG"/>
    <property type="match status" value="1"/>
</dbReference>
<evidence type="ECO:0000256" key="4">
    <source>
        <dbReference type="ARBA" id="ARBA00023157"/>
    </source>
</evidence>
<keyword evidence="9" id="KW-0732">Signal</keyword>
<dbReference type="GO" id="GO:0000122">
    <property type="term" value="P:negative regulation of transcription by RNA polymerase II"/>
    <property type="evidence" value="ECO:0007669"/>
    <property type="project" value="TreeGrafter"/>
</dbReference>
<evidence type="ECO:0000259" key="11">
    <source>
        <dbReference type="PROSITE" id="PS51004"/>
    </source>
</evidence>
<evidence type="ECO:0000313" key="13">
    <source>
        <dbReference type="Proteomes" id="UP000694568"/>
    </source>
</evidence>
<dbReference type="InterPro" id="IPR013783">
    <property type="entry name" value="Ig-like_fold"/>
</dbReference>
<comment type="similarity">
    <text evidence="2">Belongs to the semaphorin family.</text>
</comment>
<dbReference type="InterPro" id="IPR016201">
    <property type="entry name" value="PSI"/>
</dbReference>
<reference evidence="12" key="2">
    <citation type="submission" date="2025-09" db="UniProtKB">
        <authorList>
            <consortium name="Ensembl"/>
        </authorList>
    </citation>
    <scope>IDENTIFICATION</scope>
</reference>
<dbReference type="SMART" id="SM00423">
    <property type="entry name" value="PSI"/>
    <property type="match status" value="1"/>
</dbReference>
<sequence length="781" mass="87210">AMHLLPALCVFWLLSTALALEEDSPLDCVPRRSVPYHRNHAHLFHEKGVFNYSTMLLREDLDLLLLGAREAVYALDLNDISKKLASVKWEVTQKQNDDCKNKGKDPETECKNYIRILHQTQDNRMYVCGTNAFDPECDYMSYADGKLTLEKRREDGKGKCPFDPFQRYASIMVGEYLYSATSMNFLGSEPVLMRSSPVSIRTEFKSSWLHEPNFVSMAQMPESYMSEEGDDDKVYLFFSETAVECDCYNKLVVSRVARVCKGDLGGQRTLQKKWTSFLKARMDCPVLESQLPYIIQDTYRSCDPQQPWKDCLFYAIFTPQSDTSDLSAVCAYRVSDISRVFAEGKYKTPVPVETSFVKWVMYSGDVPVPRPGACINNAARKAGITQTLDLPDRTLQFIKDRPLMDQAIQPIGEKPVLVRKGATFTRIIVNQVQAADGEKYRVMFIGTEEGTLLKGVNYDGEMFIIEEVQIFQPPEPIKILKFSNVTGQLYAGSDYGAAQIPLATCGRSSSCLDCVLARDPYCGWDELSPTCRESRVDISSTQINVKWGNASLCPHADPVKPMNMSVWPSGNLKLHCPSPSTLAKTIWERDGSPLTPSTRLQLLRDGLLILNATDSDGGRYRCQSVEPSKAGEYTATVAEYQVSVASAESKDGRQIFPQAQMDGPSVAGLQAVVGLLVVSLLALLAWNFYKGHLPLPWNCRRKNREQSQETHEQGGLNTSMTYQDVLRPALTEDNPLVSGTNNGSSNNHTGGEVAFSAAEEENDGSKVILPSLQYIDDESEI</sequence>
<dbReference type="Proteomes" id="UP000694568">
    <property type="component" value="Unplaced"/>
</dbReference>
<dbReference type="InterPro" id="IPR036179">
    <property type="entry name" value="Ig-like_dom_sf"/>
</dbReference>
<dbReference type="AlphaFoldDB" id="A0A8C9YF85"/>
<dbReference type="GO" id="GO:0001755">
    <property type="term" value="P:neural crest cell migration"/>
    <property type="evidence" value="ECO:0007669"/>
    <property type="project" value="TreeGrafter"/>
</dbReference>
<keyword evidence="3 8" id="KW-0472">Membrane</keyword>
<comment type="caution">
    <text evidence="6">Lacks conserved residue(s) required for the propagation of feature annotation.</text>
</comment>
<protein>
    <submittedName>
        <fullName evidence="12">Semaphorin 4e</fullName>
    </submittedName>
</protein>
<dbReference type="GO" id="GO:0071526">
    <property type="term" value="P:semaphorin-plexin signaling pathway"/>
    <property type="evidence" value="ECO:0007669"/>
    <property type="project" value="TreeGrafter"/>
</dbReference>
<evidence type="ECO:0000259" key="10">
    <source>
        <dbReference type="PROSITE" id="PS50835"/>
    </source>
</evidence>
<reference evidence="12" key="1">
    <citation type="submission" date="2025-08" db="UniProtKB">
        <authorList>
            <consortium name="Ensembl"/>
        </authorList>
    </citation>
    <scope>IDENTIFICATION</scope>
</reference>
<evidence type="ECO:0000256" key="2">
    <source>
        <dbReference type="ARBA" id="ARBA00009492"/>
    </source>
</evidence>
<dbReference type="InterPro" id="IPR001627">
    <property type="entry name" value="Semap_dom"/>
</dbReference>
<dbReference type="InterPro" id="IPR007110">
    <property type="entry name" value="Ig-like_dom"/>
</dbReference>
<dbReference type="PROSITE" id="PS51004">
    <property type="entry name" value="SEMA"/>
    <property type="match status" value="1"/>
</dbReference>
<keyword evidence="8" id="KW-0812">Transmembrane</keyword>
<dbReference type="Ensembl" id="ENSSLUT00000022537.1">
    <property type="protein sequence ID" value="ENSSLUP00000021814.1"/>
    <property type="gene ID" value="ENSSLUG00000010059.1"/>
</dbReference>
<dbReference type="PANTHER" id="PTHR11036:SF135">
    <property type="entry name" value="SEMAPHORIN 4D ISOFORM X1-RELATED"/>
    <property type="match status" value="1"/>
</dbReference>
<evidence type="ECO:0000313" key="12">
    <source>
        <dbReference type="Ensembl" id="ENSSLUP00000021814.1"/>
    </source>
</evidence>
<dbReference type="PANTHER" id="PTHR11036">
    <property type="entry name" value="SEMAPHORIN"/>
    <property type="match status" value="1"/>
</dbReference>
<dbReference type="SUPFAM" id="SSF101912">
    <property type="entry name" value="Sema domain"/>
    <property type="match status" value="1"/>
</dbReference>
<evidence type="ECO:0000256" key="5">
    <source>
        <dbReference type="ARBA" id="ARBA00023180"/>
    </source>
</evidence>